<feature type="domain" description="EDRF1 TPR repeats region" evidence="2">
    <location>
        <begin position="611"/>
        <end position="736"/>
    </location>
</feature>
<name>A0ABR2GM88_9EUKA</name>
<reference evidence="3 4" key="1">
    <citation type="submission" date="2024-04" db="EMBL/GenBank/DDBJ databases">
        <title>Tritrichomonas musculus Genome.</title>
        <authorList>
            <person name="Alves-Ferreira E."/>
            <person name="Grigg M."/>
            <person name="Lorenzi H."/>
            <person name="Galac M."/>
        </authorList>
    </citation>
    <scope>NUCLEOTIDE SEQUENCE [LARGE SCALE GENOMIC DNA]</scope>
    <source>
        <strain evidence="3 4">EAF2021</strain>
    </source>
</reference>
<dbReference type="Pfam" id="PF23723">
    <property type="entry name" value="TPR_EDRF1"/>
    <property type="match status" value="1"/>
</dbReference>
<evidence type="ECO:0000259" key="2">
    <source>
        <dbReference type="Pfam" id="PF23723"/>
    </source>
</evidence>
<dbReference type="InterPro" id="IPR056583">
    <property type="entry name" value="EDRF1_TPR"/>
</dbReference>
<feature type="compositionally biased region" description="Low complexity" evidence="1">
    <location>
        <begin position="526"/>
        <end position="554"/>
    </location>
</feature>
<protein>
    <recommendedName>
        <fullName evidence="2">EDRF1 TPR repeats region domain-containing protein</fullName>
    </recommendedName>
</protein>
<evidence type="ECO:0000256" key="1">
    <source>
        <dbReference type="SAM" id="MobiDB-lite"/>
    </source>
</evidence>
<feature type="non-terminal residue" evidence="3">
    <location>
        <position position="747"/>
    </location>
</feature>
<sequence>MDSIPQYQIRQSVPHIDVSNLRSKIAIDKSPIAPFKKLKIGEELSVPYSLIKNPPPPLKPFFRSMKSRSEATLSSLPLVITQLAQSGPDADFTMSMEALTAISLAVCFDSPLALVFYNINDQLYFDEPLHHESHPWSQLFIQNNLLIDISNVENISMLSTIASCAFDKQKEPHWFSKLKGDVVASERSQQRWFRDTEKYLPLISEDFTRSFICGITDISLHIGSNSVICDIDENEPAIVRFCKGDPTEKQACKWVLEGLLTACKNILITSSESMKLTRFEITEIPKLTGQRLSLIFDFLRYIKKYSTEFGCYMIHKRANSSTITLRKASDSELENAKLTKSYQNRISLLEMMIGFRQTLSINNNIIENGRKLLFKSVNISSPLHRSLSLERIGDSLILPILLLDRNHSLISATNRKIVEQILSSSYDEAIKCYNQAIDSENLPESLITSIHHKLATSKFAKAVLTRNDELAKDSLKCDEITHDFKYNVSVWRCQNALELSEMVNSNRATKLNANLAKTKNHGNKGSVNNNNNNSNNNNLPLSPNSSSSSNVSSSPTSLINYGENDSEAFNQMAQSLAYSALRIAENDSEKVEPTRLLAKALNAEAQSNVVVQRYTRASERFLRAHSLFESIDDKEHLAETEANLAHIERCLANNFSITHNGKFTQEEERRLMSAAKYYLTAIDRVKENDENQKIRDGLCLDLASLYRSIVVRYTQMPPINRMKPEQIIEEVNRCINEATNILNEMLD</sequence>
<dbReference type="Proteomes" id="UP001470230">
    <property type="component" value="Unassembled WGS sequence"/>
</dbReference>
<gene>
    <name evidence="3" type="ORF">M9Y10_024224</name>
</gene>
<dbReference type="EMBL" id="JAPFFF010000300">
    <property type="protein sequence ID" value="KAK8834796.1"/>
    <property type="molecule type" value="Genomic_DNA"/>
</dbReference>
<feature type="region of interest" description="Disordered" evidence="1">
    <location>
        <begin position="517"/>
        <end position="559"/>
    </location>
</feature>
<comment type="caution">
    <text evidence="3">The sequence shown here is derived from an EMBL/GenBank/DDBJ whole genome shotgun (WGS) entry which is preliminary data.</text>
</comment>
<evidence type="ECO:0000313" key="3">
    <source>
        <dbReference type="EMBL" id="KAK8834796.1"/>
    </source>
</evidence>
<organism evidence="3 4">
    <name type="scientific">Tritrichomonas musculus</name>
    <dbReference type="NCBI Taxonomy" id="1915356"/>
    <lineage>
        <taxon>Eukaryota</taxon>
        <taxon>Metamonada</taxon>
        <taxon>Parabasalia</taxon>
        <taxon>Tritrichomonadida</taxon>
        <taxon>Tritrichomonadidae</taxon>
        <taxon>Tritrichomonas</taxon>
    </lineage>
</organism>
<keyword evidence="4" id="KW-1185">Reference proteome</keyword>
<evidence type="ECO:0000313" key="4">
    <source>
        <dbReference type="Proteomes" id="UP001470230"/>
    </source>
</evidence>
<accession>A0ABR2GM88</accession>
<proteinExistence type="predicted"/>